<dbReference type="EnsemblMetazoa" id="XM_029491218.1">
    <property type="protein sequence ID" value="XP_029347078.1"/>
    <property type="gene ID" value="LOC115034405"/>
</dbReference>
<keyword evidence="6" id="KW-0862">Zinc</keyword>
<keyword evidence="8" id="KW-0804">Transcription</keyword>
<dbReference type="InterPro" id="IPR018816">
    <property type="entry name" value="Cactin_central"/>
</dbReference>
<dbReference type="Proteomes" id="UP000007819">
    <property type="component" value="Chromosome A3"/>
</dbReference>
<feature type="domain" description="C2H2-type" evidence="12">
    <location>
        <begin position="98"/>
        <end position="125"/>
    </location>
</feature>
<keyword evidence="3" id="KW-0479">Metal-binding</keyword>
<evidence type="ECO:0000256" key="3">
    <source>
        <dbReference type="ARBA" id="ARBA00022723"/>
    </source>
</evidence>
<dbReference type="InterPro" id="IPR013087">
    <property type="entry name" value="Znf_C2H2_type"/>
</dbReference>
<feature type="domain" description="C2H2-type" evidence="12">
    <location>
        <begin position="238"/>
        <end position="265"/>
    </location>
</feature>
<keyword evidence="14" id="KW-1185">Reference proteome</keyword>
<feature type="domain" description="C2H2-type" evidence="12">
    <location>
        <begin position="126"/>
        <end position="153"/>
    </location>
</feature>
<dbReference type="FunFam" id="3.30.160.60:FF:000744">
    <property type="entry name" value="zinc finger E-box-binding homeobox 1"/>
    <property type="match status" value="1"/>
</dbReference>
<evidence type="ECO:0000256" key="11">
    <source>
        <dbReference type="SAM" id="MobiDB-lite"/>
    </source>
</evidence>
<proteinExistence type="inferred from homology"/>
<reference evidence="13" key="2">
    <citation type="submission" date="2022-06" db="UniProtKB">
        <authorList>
            <consortium name="EnsemblMetazoa"/>
        </authorList>
    </citation>
    <scope>IDENTIFICATION</scope>
</reference>
<sequence length="432" mass="49083">MSQKKINKRKQSTSDKEYSKNDSPQSVAMVMETYDSNKDIGEDGEKKLEFFDSRDDYTSEYRTMTETGIYFGRYCNQTFNNVNGVHSHENVLIGNTPLQCDVCFKTFSCKSKLHIHKRTHAGERPYACNVCGNSFSRKERLVIHKRTHTGEKPYACDVCGNSFSHKSTLVSHKRTHTGEKPYACEVCGNSFSHKSTLVSHTRTHTGEKPYVCDFCGQSFTQQAHLVVHGRTHTGERPYSCNVCCQSFSQKITLDRHKRTHTGEKPYACNVCGRSFARQSALVVHYRIHTGERPYECGQCEKKFSASAVGRREGIHQSVAHEVSHIFCSAKTAEQLDQLKTQIEKKINSKAEGSTTWNRHQDNLKKKLEVLRAQQKMDDSQFDLEEGNSSQKIRPQLAKVNEPLSQDQPSTSTEKSLSRKENLNIESSGEDIK</sequence>
<evidence type="ECO:0000256" key="4">
    <source>
        <dbReference type="ARBA" id="ARBA00022737"/>
    </source>
</evidence>
<dbReference type="PROSITE" id="PS00028">
    <property type="entry name" value="ZINC_FINGER_C2H2_1"/>
    <property type="match status" value="7"/>
</dbReference>
<feature type="domain" description="C2H2-type" evidence="12">
    <location>
        <begin position="266"/>
        <end position="293"/>
    </location>
</feature>
<dbReference type="InterPro" id="IPR036236">
    <property type="entry name" value="Znf_C2H2_sf"/>
</dbReference>
<dbReference type="Gene3D" id="3.30.160.60">
    <property type="entry name" value="Classic Zinc Finger"/>
    <property type="match status" value="8"/>
</dbReference>
<keyword evidence="4" id="KW-0677">Repeat</keyword>
<evidence type="ECO:0000259" key="12">
    <source>
        <dbReference type="PROSITE" id="PS50157"/>
    </source>
</evidence>
<dbReference type="KEGG" id="api:115034405"/>
<dbReference type="SUPFAM" id="SSF57667">
    <property type="entry name" value="beta-beta-alpha zinc fingers"/>
    <property type="match status" value="5"/>
</dbReference>
<dbReference type="FunFam" id="3.30.160.60:FF:003288">
    <property type="entry name" value="Uncharacterized protein"/>
    <property type="match status" value="1"/>
</dbReference>
<protein>
    <recommendedName>
        <fullName evidence="12">C2H2-type domain-containing protein</fullName>
    </recommendedName>
</protein>
<feature type="domain" description="C2H2-type" evidence="12">
    <location>
        <begin position="210"/>
        <end position="237"/>
    </location>
</feature>
<dbReference type="FunFam" id="3.30.160.60:FF:000464">
    <property type="entry name" value="Zinc finger and SCAN domain containing 25"/>
    <property type="match status" value="1"/>
</dbReference>
<evidence type="ECO:0000256" key="1">
    <source>
        <dbReference type="ARBA" id="ARBA00004123"/>
    </source>
</evidence>
<dbReference type="FunFam" id="3.30.160.60:FF:000533">
    <property type="entry name" value="Zinc finger protein"/>
    <property type="match status" value="1"/>
</dbReference>
<dbReference type="PANTHER" id="PTHR14196:SF12">
    <property type="entry name" value="ZINC FINGER PROTEIN 208-LIKE"/>
    <property type="match status" value="1"/>
</dbReference>
<keyword evidence="7" id="KW-0805">Transcription regulation</keyword>
<feature type="domain" description="C2H2-type" evidence="12">
    <location>
        <begin position="154"/>
        <end position="181"/>
    </location>
</feature>
<dbReference type="GeneID" id="115034405"/>
<organism evidence="13 14">
    <name type="scientific">Acyrthosiphon pisum</name>
    <name type="common">Pea aphid</name>
    <dbReference type="NCBI Taxonomy" id="7029"/>
    <lineage>
        <taxon>Eukaryota</taxon>
        <taxon>Metazoa</taxon>
        <taxon>Ecdysozoa</taxon>
        <taxon>Arthropoda</taxon>
        <taxon>Hexapoda</taxon>
        <taxon>Insecta</taxon>
        <taxon>Pterygota</taxon>
        <taxon>Neoptera</taxon>
        <taxon>Paraneoptera</taxon>
        <taxon>Hemiptera</taxon>
        <taxon>Sternorrhyncha</taxon>
        <taxon>Aphidomorpha</taxon>
        <taxon>Aphidoidea</taxon>
        <taxon>Aphididae</taxon>
        <taxon>Macrosiphini</taxon>
        <taxon>Acyrthosiphon</taxon>
    </lineage>
</organism>
<keyword evidence="9" id="KW-0539">Nucleus</keyword>
<dbReference type="InterPro" id="IPR050717">
    <property type="entry name" value="C2H2-ZF_Transcription_Reg"/>
</dbReference>
<evidence type="ECO:0000256" key="9">
    <source>
        <dbReference type="ARBA" id="ARBA00023242"/>
    </source>
</evidence>
<evidence type="ECO:0000256" key="2">
    <source>
        <dbReference type="ARBA" id="ARBA00006991"/>
    </source>
</evidence>
<evidence type="ECO:0000256" key="6">
    <source>
        <dbReference type="ARBA" id="ARBA00022833"/>
    </source>
</evidence>
<accession>A0A8R2NSH7</accession>
<comment type="subcellular location">
    <subcellularLocation>
        <location evidence="1">Nucleus</location>
    </subcellularLocation>
</comment>
<dbReference type="FunFam" id="3.30.160.60:FF:002343">
    <property type="entry name" value="Zinc finger protein 33A"/>
    <property type="match status" value="1"/>
</dbReference>
<dbReference type="GO" id="GO:0000977">
    <property type="term" value="F:RNA polymerase II transcription regulatory region sequence-specific DNA binding"/>
    <property type="evidence" value="ECO:0007669"/>
    <property type="project" value="TreeGrafter"/>
</dbReference>
<evidence type="ECO:0000313" key="13">
    <source>
        <dbReference type="EnsemblMetazoa" id="XP_029347078.1"/>
    </source>
</evidence>
<dbReference type="Pfam" id="PF00096">
    <property type="entry name" value="zf-C2H2"/>
    <property type="match status" value="5"/>
</dbReference>
<dbReference type="GO" id="GO:0000981">
    <property type="term" value="F:DNA-binding transcription factor activity, RNA polymerase II-specific"/>
    <property type="evidence" value="ECO:0007669"/>
    <property type="project" value="TreeGrafter"/>
</dbReference>
<feature type="compositionally biased region" description="Polar residues" evidence="11">
    <location>
        <begin position="402"/>
        <end position="414"/>
    </location>
</feature>
<dbReference type="GO" id="GO:0005634">
    <property type="term" value="C:nucleus"/>
    <property type="evidence" value="ECO:0007669"/>
    <property type="project" value="UniProtKB-SubCell"/>
</dbReference>
<comment type="similarity">
    <text evidence="2">Belongs to the krueppel C2H2-type zinc-finger protein family.</text>
</comment>
<dbReference type="FunFam" id="3.30.160.60:FF:000446">
    <property type="entry name" value="Zinc finger protein"/>
    <property type="match status" value="1"/>
</dbReference>
<dbReference type="RefSeq" id="XP_029347078.1">
    <property type="nucleotide sequence ID" value="XM_029491218.1"/>
</dbReference>
<evidence type="ECO:0000313" key="14">
    <source>
        <dbReference type="Proteomes" id="UP000007819"/>
    </source>
</evidence>
<name>A0A8R2NSH7_ACYPI</name>
<dbReference type="GO" id="GO:0008270">
    <property type="term" value="F:zinc ion binding"/>
    <property type="evidence" value="ECO:0007669"/>
    <property type="project" value="UniProtKB-KW"/>
</dbReference>
<dbReference type="AlphaFoldDB" id="A0A8R2NSH7"/>
<dbReference type="OrthoDB" id="654211at2759"/>
<evidence type="ECO:0000256" key="8">
    <source>
        <dbReference type="ARBA" id="ARBA00023163"/>
    </source>
</evidence>
<feature type="region of interest" description="Disordered" evidence="11">
    <location>
        <begin position="378"/>
        <end position="432"/>
    </location>
</feature>
<dbReference type="SMART" id="SM00355">
    <property type="entry name" value="ZnF_C2H2"/>
    <property type="match status" value="7"/>
</dbReference>
<dbReference type="Pfam" id="PF10312">
    <property type="entry name" value="Cactin_mid"/>
    <property type="match status" value="1"/>
</dbReference>
<evidence type="ECO:0000256" key="7">
    <source>
        <dbReference type="ARBA" id="ARBA00023015"/>
    </source>
</evidence>
<dbReference type="PANTHER" id="PTHR14196">
    <property type="entry name" value="ODD-SKIPPED - RELATED"/>
    <property type="match status" value="1"/>
</dbReference>
<feature type="region of interest" description="Disordered" evidence="11">
    <location>
        <begin position="1"/>
        <end position="27"/>
    </location>
</feature>
<evidence type="ECO:0000256" key="10">
    <source>
        <dbReference type="PROSITE-ProRule" id="PRU00042"/>
    </source>
</evidence>
<keyword evidence="5 10" id="KW-0863">Zinc-finger</keyword>
<dbReference type="FunFam" id="3.30.160.60:FF:001498">
    <property type="entry name" value="Zinc finger protein 404"/>
    <property type="match status" value="1"/>
</dbReference>
<evidence type="ECO:0000256" key="5">
    <source>
        <dbReference type="ARBA" id="ARBA00022771"/>
    </source>
</evidence>
<feature type="domain" description="C2H2-type" evidence="12">
    <location>
        <begin position="182"/>
        <end position="209"/>
    </location>
</feature>
<reference evidence="14" key="1">
    <citation type="submission" date="2010-06" db="EMBL/GenBank/DDBJ databases">
        <authorList>
            <person name="Jiang H."/>
            <person name="Abraham K."/>
            <person name="Ali S."/>
            <person name="Alsbrooks S.L."/>
            <person name="Anim B.N."/>
            <person name="Anosike U.S."/>
            <person name="Attaway T."/>
            <person name="Bandaranaike D.P."/>
            <person name="Battles P.K."/>
            <person name="Bell S.N."/>
            <person name="Bell A.V."/>
            <person name="Beltran B."/>
            <person name="Bickham C."/>
            <person name="Bustamante Y."/>
            <person name="Caleb T."/>
            <person name="Canada A."/>
            <person name="Cardenas V."/>
            <person name="Carter K."/>
            <person name="Chacko J."/>
            <person name="Chandrabose M.N."/>
            <person name="Chavez D."/>
            <person name="Chavez A."/>
            <person name="Chen L."/>
            <person name="Chu H.-S."/>
            <person name="Claassen K.J."/>
            <person name="Cockrell R."/>
            <person name="Collins M."/>
            <person name="Cooper J.A."/>
            <person name="Cree A."/>
            <person name="Curry S.M."/>
            <person name="Da Y."/>
            <person name="Dao M.D."/>
            <person name="Das B."/>
            <person name="Davila M.-L."/>
            <person name="Davy-Carroll L."/>
            <person name="Denson S."/>
            <person name="Dinh H."/>
            <person name="Ebong V.E."/>
            <person name="Edwards J.R."/>
            <person name="Egan A."/>
            <person name="El-Daye J."/>
            <person name="Escobedo L."/>
            <person name="Fernandez S."/>
            <person name="Fernando P.R."/>
            <person name="Flagg N."/>
            <person name="Forbes L.D."/>
            <person name="Fowler R.G."/>
            <person name="Fu Q."/>
            <person name="Gabisi R.A."/>
            <person name="Ganer J."/>
            <person name="Garbino Pronczuk A."/>
            <person name="Garcia R.M."/>
            <person name="Garner T."/>
            <person name="Garrett T.E."/>
            <person name="Gonzalez D.A."/>
            <person name="Hamid H."/>
            <person name="Hawkins E.S."/>
            <person name="Hirani K."/>
            <person name="Hogues M.E."/>
            <person name="Hollins B."/>
            <person name="Hsiao C.-H."/>
            <person name="Jabil R."/>
            <person name="James M.L."/>
            <person name="Jhangiani S.N."/>
            <person name="Johnson B."/>
            <person name="Johnson Q."/>
            <person name="Joshi V."/>
            <person name="Kalu J.B."/>
            <person name="Kam C."/>
            <person name="Kashfia A."/>
            <person name="Keebler J."/>
            <person name="Kisamo H."/>
            <person name="Kovar C.L."/>
            <person name="Lago L.A."/>
            <person name="Lai C.-Y."/>
            <person name="Laidlaw J."/>
            <person name="Lara F."/>
            <person name="Le T.-K."/>
            <person name="Lee S.L."/>
            <person name="Legall F.H."/>
            <person name="Lemon S.J."/>
            <person name="Lewis L.R."/>
            <person name="Li B."/>
            <person name="Liu Y."/>
            <person name="Liu Y.-S."/>
            <person name="Lopez J."/>
            <person name="Lozado R.J."/>
            <person name="Lu J."/>
            <person name="Madu R.C."/>
            <person name="Maheshwari M."/>
            <person name="Maheshwari R."/>
            <person name="Malloy K."/>
            <person name="Martinez E."/>
            <person name="Mathew T."/>
            <person name="Mercado I.C."/>
            <person name="Mercado C."/>
            <person name="Meyer B."/>
            <person name="Montgomery K."/>
            <person name="Morgan M.B."/>
            <person name="Munidasa M."/>
            <person name="Nazareth L.V."/>
            <person name="Nelson J."/>
            <person name="Ng B.M."/>
            <person name="Nguyen N.B."/>
            <person name="Nguyen P.Q."/>
            <person name="Nguyen T."/>
            <person name="Obregon M."/>
            <person name="Okwuonu G.O."/>
            <person name="Onwere C.G."/>
            <person name="Orozco G."/>
            <person name="Parra A."/>
            <person name="Patel S."/>
            <person name="Patil S."/>
            <person name="Perez A."/>
            <person name="Perez Y."/>
            <person name="Pham C."/>
            <person name="Primus E.L."/>
            <person name="Pu L.-L."/>
            <person name="Puazo M."/>
            <person name="Qin X."/>
            <person name="Quiroz J.B."/>
            <person name="Reese J."/>
            <person name="Richards S."/>
            <person name="Rives C.M."/>
            <person name="Robberts R."/>
            <person name="Ruiz S.J."/>
            <person name="Ruiz M.J."/>
            <person name="Santibanez J."/>
            <person name="Schneider B.W."/>
            <person name="Sisson I."/>
            <person name="Smith M."/>
            <person name="Sodergren E."/>
            <person name="Song X.-Z."/>
            <person name="Song B.B."/>
            <person name="Summersgill H."/>
            <person name="Thelus R."/>
            <person name="Thornton R.D."/>
            <person name="Trejos Z.Y."/>
            <person name="Usmani K."/>
            <person name="Vattathil S."/>
            <person name="Villasana D."/>
            <person name="Walker D.L."/>
            <person name="Wang S."/>
            <person name="Wang K."/>
            <person name="White C.S."/>
            <person name="Williams A.C."/>
            <person name="Williamson J."/>
            <person name="Wilson K."/>
            <person name="Woghiren I.O."/>
            <person name="Woodworth J.R."/>
            <person name="Worley K.C."/>
            <person name="Wright R.A."/>
            <person name="Wu W."/>
            <person name="Young L."/>
            <person name="Zhang L."/>
            <person name="Zhang J."/>
            <person name="Zhu Y."/>
            <person name="Muzny D.M."/>
            <person name="Weinstock G."/>
            <person name="Gibbs R.A."/>
        </authorList>
    </citation>
    <scope>NUCLEOTIDE SEQUENCE [LARGE SCALE GENOMIC DNA]</scope>
    <source>
        <strain evidence="14">LSR1</strain>
    </source>
</reference>
<dbReference type="PROSITE" id="PS50157">
    <property type="entry name" value="ZINC_FINGER_C2H2_2"/>
    <property type="match status" value="7"/>
</dbReference>
<feature type="compositionally biased region" description="Basic residues" evidence="11">
    <location>
        <begin position="1"/>
        <end position="11"/>
    </location>
</feature>
<dbReference type="FunFam" id="3.30.160.60:FF:000295">
    <property type="entry name" value="zinc finger protein 19"/>
    <property type="match status" value="1"/>
</dbReference>